<keyword evidence="9" id="KW-1185">Reference proteome</keyword>
<keyword evidence="4" id="KW-0472">Membrane</keyword>
<dbReference type="Pfam" id="PF20649">
    <property type="entry name" value="COG5_C"/>
    <property type="match status" value="1"/>
</dbReference>
<dbReference type="Pfam" id="PF10392">
    <property type="entry name" value="COG5_N"/>
    <property type="match status" value="1"/>
</dbReference>
<dbReference type="GO" id="GO:0017119">
    <property type="term" value="C:Golgi transport complex"/>
    <property type="evidence" value="ECO:0000318"/>
    <property type="project" value="GO_Central"/>
</dbReference>
<feature type="domain" description="Conserved oligomeric Golgi complex subunit 5 N-terminal" evidence="6">
    <location>
        <begin position="36"/>
        <end position="156"/>
    </location>
</feature>
<dbReference type="eggNOG" id="KOG2211">
    <property type="taxonomic scope" value="Eukaryota"/>
</dbReference>
<dbReference type="AlphaFoldDB" id="D8SQ70"/>
<keyword evidence="3" id="KW-0333">Golgi apparatus</keyword>
<name>D8SQ70_SELML</name>
<evidence type="ECO:0000259" key="6">
    <source>
        <dbReference type="Pfam" id="PF10392"/>
    </source>
</evidence>
<organism evidence="9">
    <name type="scientific">Selaginella moellendorffii</name>
    <name type="common">Spikemoss</name>
    <dbReference type="NCBI Taxonomy" id="88036"/>
    <lineage>
        <taxon>Eukaryota</taxon>
        <taxon>Viridiplantae</taxon>
        <taxon>Streptophyta</taxon>
        <taxon>Embryophyta</taxon>
        <taxon>Tracheophyta</taxon>
        <taxon>Lycopodiopsida</taxon>
        <taxon>Selaginellales</taxon>
        <taxon>Selaginellaceae</taxon>
        <taxon>Selaginella</taxon>
    </lineage>
</organism>
<dbReference type="PANTHER" id="PTHR13228:SF3">
    <property type="entry name" value="CONSERVED OLIGOMERIC GOLGI COMPLEX SUBUNIT 5"/>
    <property type="match status" value="1"/>
</dbReference>
<evidence type="ECO:0000256" key="4">
    <source>
        <dbReference type="ARBA" id="ARBA00023136"/>
    </source>
</evidence>
<dbReference type="FunCoup" id="D8SQ70">
    <property type="interactions" value="3979"/>
</dbReference>
<evidence type="ECO:0000256" key="1">
    <source>
        <dbReference type="ARBA" id="ARBA00004395"/>
    </source>
</evidence>
<dbReference type="Gramene" id="EFJ13355">
    <property type="protein sequence ID" value="EFJ13355"/>
    <property type="gene ID" value="SELMODRAFT_122531"/>
</dbReference>
<gene>
    <name evidence="8" type="ORF">SELMODRAFT_122531</name>
</gene>
<evidence type="ECO:0000259" key="7">
    <source>
        <dbReference type="Pfam" id="PF20649"/>
    </source>
</evidence>
<feature type="compositionally biased region" description="Basic and acidic residues" evidence="5">
    <location>
        <begin position="1"/>
        <end position="10"/>
    </location>
</feature>
<dbReference type="OMA" id="MMVEYFE"/>
<evidence type="ECO:0000256" key="2">
    <source>
        <dbReference type="ARBA" id="ARBA00020974"/>
    </source>
</evidence>
<dbReference type="InParanoid" id="D8SQ70"/>
<reference evidence="8 9" key="1">
    <citation type="journal article" date="2011" name="Science">
        <title>The Selaginella genome identifies genetic changes associated with the evolution of vascular plants.</title>
        <authorList>
            <person name="Banks J.A."/>
            <person name="Nishiyama T."/>
            <person name="Hasebe M."/>
            <person name="Bowman J.L."/>
            <person name="Gribskov M."/>
            <person name="dePamphilis C."/>
            <person name="Albert V.A."/>
            <person name="Aono N."/>
            <person name="Aoyama T."/>
            <person name="Ambrose B.A."/>
            <person name="Ashton N.W."/>
            <person name="Axtell M.J."/>
            <person name="Barker E."/>
            <person name="Barker M.S."/>
            <person name="Bennetzen J.L."/>
            <person name="Bonawitz N.D."/>
            <person name="Chapple C."/>
            <person name="Cheng C."/>
            <person name="Correa L.G."/>
            <person name="Dacre M."/>
            <person name="DeBarry J."/>
            <person name="Dreyer I."/>
            <person name="Elias M."/>
            <person name="Engstrom E.M."/>
            <person name="Estelle M."/>
            <person name="Feng L."/>
            <person name="Finet C."/>
            <person name="Floyd S.K."/>
            <person name="Frommer W.B."/>
            <person name="Fujita T."/>
            <person name="Gramzow L."/>
            <person name="Gutensohn M."/>
            <person name="Harholt J."/>
            <person name="Hattori M."/>
            <person name="Heyl A."/>
            <person name="Hirai T."/>
            <person name="Hiwatashi Y."/>
            <person name="Ishikawa M."/>
            <person name="Iwata M."/>
            <person name="Karol K.G."/>
            <person name="Koehler B."/>
            <person name="Kolukisaoglu U."/>
            <person name="Kubo M."/>
            <person name="Kurata T."/>
            <person name="Lalonde S."/>
            <person name="Li K."/>
            <person name="Li Y."/>
            <person name="Litt A."/>
            <person name="Lyons E."/>
            <person name="Manning G."/>
            <person name="Maruyama T."/>
            <person name="Michael T.P."/>
            <person name="Mikami K."/>
            <person name="Miyazaki S."/>
            <person name="Morinaga S."/>
            <person name="Murata T."/>
            <person name="Mueller-Roeber B."/>
            <person name="Nelson D.R."/>
            <person name="Obara M."/>
            <person name="Oguri Y."/>
            <person name="Olmstead R.G."/>
            <person name="Onodera N."/>
            <person name="Petersen B.L."/>
            <person name="Pils B."/>
            <person name="Prigge M."/>
            <person name="Rensing S.A."/>
            <person name="Riano-Pachon D.M."/>
            <person name="Roberts A.W."/>
            <person name="Sato Y."/>
            <person name="Scheller H.V."/>
            <person name="Schulz B."/>
            <person name="Schulz C."/>
            <person name="Shakirov E.V."/>
            <person name="Shibagaki N."/>
            <person name="Shinohara N."/>
            <person name="Shippen D.E."/>
            <person name="Soerensen I."/>
            <person name="Sotooka R."/>
            <person name="Sugimoto N."/>
            <person name="Sugita M."/>
            <person name="Sumikawa N."/>
            <person name="Tanurdzic M."/>
            <person name="Theissen G."/>
            <person name="Ulvskov P."/>
            <person name="Wakazuki S."/>
            <person name="Weng J.K."/>
            <person name="Willats W.W."/>
            <person name="Wipf D."/>
            <person name="Wolf P.G."/>
            <person name="Yang L."/>
            <person name="Zimmer A.D."/>
            <person name="Zhu Q."/>
            <person name="Mitros T."/>
            <person name="Hellsten U."/>
            <person name="Loque D."/>
            <person name="Otillar R."/>
            <person name="Salamov A."/>
            <person name="Schmutz J."/>
            <person name="Shapiro H."/>
            <person name="Lindquist E."/>
            <person name="Lucas S."/>
            <person name="Rokhsar D."/>
            <person name="Grigoriev I.V."/>
        </authorList>
    </citation>
    <scope>NUCLEOTIDE SEQUENCE [LARGE SCALE GENOMIC DNA]</scope>
</reference>
<dbReference type="Proteomes" id="UP000001514">
    <property type="component" value="Unassembled WGS sequence"/>
</dbReference>
<dbReference type="HOGENOM" id="CLU_009839_1_1_1"/>
<feature type="region of interest" description="Disordered" evidence="5">
    <location>
        <begin position="1"/>
        <end position="22"/>
    </location>
</feature>
<accession>D8SQ70</accession>
<evidence type="ECO:0000256" key="5">
    <source>
        <dbReference type="SAM" id="MobiDB-lite"/>
    </source>
</evidence>
<dbReference type="STRING" id="88036.D8SQ70"/>
<dbReference type="KEGG" id="smo:SELMODRAFT_122531"/>
<feature type="domain" description="Conserved oligomeric Golgi complex subunit 5 helical" evidence="7">
    <location>
        <begin position="189"/>
        <end position="398"/>
    </location>
</feature>
<dbReference type="PANTHER" id="PTHR13228">
    <property type="entry name" value="CONSERVED OLIGOMERIC GOLGI COMPLEX COMPONENT 5"/>
    <property type="match status" value="1"/>
</dbReference>
<dbReference type="GO" id="GO:0000139">
    <property type="term" value="C:Golgi membrane"/>
    <property type="evidence" value="ECO:0007669"/>
    <property type="project" value="UniProtKB-SubCell"/>
</dbReference>
<dbReference type="InterPro" id="IPR049176">
    <property type="entry name" value="COG5_N"/>
</dbReference>
<dbReference type="OrthoDB" id="18786at2759"/>
<protein>
    <recommendedName>
        <fullName evidence="2">Conserved oligomeric Golgi complex subunit 5</fullName>
    </recommendedName>
</protein>
<evidence type="ECO:0000256" key="3">
    <source>
        <dbReference type="ARBA" id="ARBA00023034"/>
    </source>
</evidence>
<dbReference type="GO" id="GO:0006891">
    <property type="term" value="P:intra-Golgi vesicle-mediated transport"/>
    <property type="evidence" value="ECO:0000318"/>
    <property type="project" value="GO_Central"/>
</dbReference>
<dbReference type="EMBL" id="GL377633">
    <property type="protein sequence ID" value="EFJ13355.1"/>
    <property type="molecule type" value="Genomic_DNA"/>
</dbReference>
<sequence>MRSASFRDREHEEEDAGGAEVDALAEMARDPVLCRFVSEDFNATQFASDALRSGSAAASAEKVEQGMALLEKQLRREVVLRHSELVQQLSSVKDMEGALGVVKIGVGSLENSVRRVRSEVAEPYKSIRSKSTQLSSLHTTVELLRAVVRVLKQLKRLRELVVDSSKPTDLSKAAQLWSEIDGLRSDADLSGIEVVDSELAWLKEAGTKIRSEAMRSLEAGMKAFNQAQVGAALQVYFNLGELRPTVESVIQKYKSQAVKSIASALDMKAISASVAAAATGPAGPGGAHRSGTPQLGAGSRARDGLWQRLGQCMEQLHSILVAVWHLERVMIKKRDPVSHASFIDEVVQAGDASLTERVWEAIVKAFASQMKSAFTSSSFVKEIFVLGYPKLLGVADNFLQRLVRDTEVKGASPAIKDADRQQLVTTLEPFQNAYLGQTLARLTDLVNNMFASSTLLRLPTSEEPIAKLVARIQEEVEAAKLDARLTLMVLKEVGKSVQLFAEKAEYQLATGPDARQVTGPATPSQLKNFALCHHLQDVHHRLSSMLTGLSPSAADILSPSLGAVYGVAVDTVNPLFKAMAERLEKSILEMQGLDFNSDMTVDDERPKYMQEIQEAATHFRSEFLSKLLTGSSSGNPKSVSINFVRKMASRVLVLFVRHAALVRPLSEAGKLSMARDMAELELLVAQNLFPVEQLGAPYRALRAFRPFIFLETNQIASSPLLQELPASVVFHHLYSRAPDELESPMKRSKLSASQYSLWLDTHSEQDVWKEVKGTLDDYAAKVRARGDKQFTPIYPLMLQLGSSLL</sequence>
<comment type="subcellular location">
    <subcellularLocation>
        <location evidence="1">Golgi apparatus membrane</location>
        <topology evidence="1">Peripheral membrane protein</topology>
    </subcellularLocation>
</comment>
<proteinExistence type="predicted"/>
<evidence type="ECO:0000313" key="9">
    <source>
        <dbReference type="Proteomes" id="UP000001514"/>
    </source>
</evidence>
<dbReference type="InterPro" id="IPR019465">
    <property type="entry name" value="Cog5"/>
</dbReference>
<dbReference type="InterPro" id="IPR048485">
    <property type="entry name" value="COG5_helical"/>
</dbReference>
<evidence type="ECO:0000313" key="8">
    <source>
        <dbReference type="EMBL" id="EFJ13355.1"/>
    </source>
</evidence>